<name>A0A836JD00_9HYME</name>
<dbReference type="InterPro" id="IPR036728">
    <property type="entry name" value="PBP_GOBP_sf"/>
</dbReference>
<evidence type="ECO:0000256" key="2">
    <source>
        <dbReference type="ARBA" id="ARBA00008098"/>
    </source>
</evidence>
<dbReference type="InterPro" id="IPR006170">
    <property type="entry name" value="PBP/GOBP"/>
</dbReference>
<keyword evidence="4" id="KW-0732">Signal</keyword>
<dbReference type="PANTHER" id="PTHR11857">
    <property type="entry name" value="ODORANT BINDING PROTEIN-RELATED"/>
    <property type="match status" value="1"/>
</dbReference>
<gene>
    <name evidence="6" type="primary">Obp83a_1</name>
    <name evidence="6" type="ORF">G6Z78_0011108</name>
</gene>
<dbReference type="EMBL" id="JAANIA010002862">
    <property type="protein sequence ID" value="KAG5308972.1"/>
    <property type="molecule type" value="Genomic_DNA"/>
</dbReference>
<dbReference type="FunFam" id="1.10.238.20:FF:000001">
    <property type="entry name" value="General odorant-binding protein lush"/>
    <property type="match status" value="1"/>
</dbReference>
<evidence type="ECO:0000256" key="5">
    <source>
        <dbReference type="SAM" id="Phobius"/>
    </source>
</evidence>
<dbReference type="GO" id="GO:0005615">
    <property type="term" value="C:extracellular space"/>
    <property type="evidence" value="ECO:0007669"/>
    <property type="project" value="TreeGrafter"/>
</dbReference>
<dbReference type="Gene3D" id="1.10.238.20">
    <property type="entry name" value="Pheromone/general odorant binding protein domain"/>
    <property type="match status" value="1"/>
</dbReference>
<comment type="caution">
    <text evidence="6">The sequence shown here is derived from an EMBL/GenBank/DDBJ whole genome shotgun (WGS) entry which is preliminary data.</text>
</comment>
<dbReference type="GO" id="GO:0007608">
    <property type="term" value="P:sensory perception of smell"/>
    <property type="evidence" value="ECO:0007669"/>
    <property type="project" value="TreeGrafter"/>
</dbReference>
<feature type="transmembrane region" description="Helical" evidence="5">
    <location>
        <begin position="6"/>
        <end position="24"/>
    </location>
</feature>
<dbReference type="SUPFAM" id="SSF47565">
    <property type="entry name" value="Insect pheromone/odorant-binding proteins"/>
    <property type="match status" value="1"/>
</dbReference>
<proteinExistence type="inferred from homology"/>
<dbReference type="CDD" id="cd23992">
    <property type="entry name" value="PBP_GOBP"/>
    <property type="match status" value="1"/>
</dbReference>
<sequence>IFNICNTIILYYILLFLFCVHIGTRADIKRECRKQTNVSWASLKQLKAGNIEQHDIKLKCYLKCFLAKNGILNENNSIDVEKVLRHLPRNLQESSRKILHRCKSIQSDNACDKAFQIATCYIKEQPDVCITIIEIYYYY</sequence>
<dbReference type="Pfam" id="PF01395">
    <property type="entry name" value="PBP_GOBP"/>
    <property type="match status" value="1"/>
</dbReference>
<dbReference type="SMART" id="SM00708">
    <property type="entry name" value="PhBP"/>
    <property type="match status" value="1"/>
</dbReference>
<dbReference type="GO" id="GO:0005549">
    <property type="term" value="F:odorant binding"/>
    <property type="evidence" value="ECO:0007669"/>
    <property type="project" value="InterPro"/>
</dbReference>
<dbReference type="Proteomes" id="UP000668214">
    <property type="component" value="Unassembled WGS sequence"/>
</dbReference>
<dbReference type="AlphaFoldDB" id="A0A836JD00"/>
<evidence type="ECO:0000256" key="1">
    <source>
        <dbReference type="ARBA" id="ARBA00004613"/>
    </source>
</evidence>
<keyword evidence="5" id="KW-0472">Membrane</keyword>
<evidence type="ECO:0000313" key="6">
    <source>
        <dbReference type="EMBL" id="KAG5308972.1"/>
    </source>
</evidence>
<evidence type="ECO:0000256" key="4">
    <source>
        <dbReference type="ARBA" id="ARBA00022729"/>
    </source>
</evidence>
<feature type="non-terminal residue" evidence="6">
    <location>
        <position position="1"/>
    </location>
</feature>
<evidence type="ECO:0000313" key="7">
    <source>
        <dbReference type="Proteomes" id="UP000668214"/>
    </source>
</evidence>
<comment type="subcellular location">
    <subcellularLocation>
        <location evidence="1">Secreted</location>
    </subcellularLocation>
</comment>
<protein>
    <submittedName>
        <fullName evidence="6">OB83A protein</fullName>
    </submittedName>
</protein>
<accession>A0A836JD00</accession>
<comment type="similarity">
    <text evidence="2">Belongs to the PBP/GOBP family.</text>
</comment>
<keyword evidence="3" id="KW-0964">Secreted</keyword>
<reference evidence="6" key="1">
    <citation type="submission" date="2020-02" db="EMBL/GenBank/DDBJ databases">
        <title>Relaxed selection underlies rapid genomic changes in the transitions from sociality to social parasitism in ants.</title>
        <authorList>
            <person name="Bi X."/>
        </authorList>
    </citation>
    <scope>NUCLEOTIDE SEQUENCE</scope>
    <source>
        <strain evidence="6">BGI-DK2014c</strain>
        <tissue evidence="6">Whole body</tissue>
    </source>
</reference>
<keyword evidence="7" id="KW-1185">Reference proteome</keyword>
<evidence type="ECO:0000256" key="3">
    <source>
        <dbReference type="ARBA" id="ARBA00022525"/>
    </source>
</evidence>
<keyword evidence="5" id="KW-0812">Transmembrane</keyword>
<organism evidence="6 7">
    <name type="scientific">Pseudoatta argentina</name>
    <dbReference type="NCBI Taxonomy" id="621737"/>
    <lineage>
        <taxon>Eukaryota</taxon>
        <taxon>Metazoa</taxon>
        <taxon>Ecdysozoa</taxon>
        <taxon>Arthropoda</taxon>
        <taxon>Hexapoda</taxon>
        <taxon>Insecta</taxon>
        <taxon>Pterygota</taxon>
        <taxon>Neoptera</taxon>
        <taxon>Endopterygota</taxon>
        <taxon>Hymenoptera</taxon>
        <taxon>Apocrita</taxon>
        <taxon>Aculeata</taxon>
        <taxon>Formicoidea</taxon>
        <taxon>Formicidae</taxon>
        <taxon>Myrmicinae</taxon>
        <taxon>Pseudoatta</taxon>
    </lineage>
</organism>
<feature type="non-terminal residue" evidence="6">
    <location>
        <position position="139"/>
    </location>
</feature>
<keyword evidence="5" id="KW-1133">Transmembrane helix</keyword>